<dbReference type="Proteomes" id="UP000535838">
    <property type="component" value="Unassembled WGS sequence"/>
</dbReference>
<dbReference type="CDD" id="cd05233">
    <property type="entry name" value="SDR_c"/>
    <property type="match status" value="1"/>
</dbReference>
<evidence type="ECO:0000256" key="1">
    <source>
        <dbReference type="ARBA" id="ARBA00006484"/>
    </source>
</evidence>
<evidence type="ECO:0000256" key="2">
    <source>
        <dbReference type="ARBA" id="ARBA00023002"/>
    </source>
</evidence>
<sequence length="285" mass="30440">MTSEYERKGRVQDKVALVTGGASGIGLATAIRMAEEGARVAILGRDEKELAQAAELIERAAVQSQGAESDAGQKDKDKRCMTVLADIANERQVSQAVEDVVKRWGRLDILFANAGVNGVLAPIEEMELADWETTIKINLTGTFLCVKHAIGPMKEAGGGSIVITSSVNGNRIFSNFGFSAYSSSKAGEVAFAKMAALELARYRIRVNAVCPGGIRTNIGENTEREPEVDEIVIPVEYPEGSQPLRHAPGDPRQVANVVLFLSSPESDHVTGSVVFVDGAESLLRG</sequence>
<dbReference type="Gene3D" id="3.40.50.720">
    <property type="entry name" value="NAD(P)-binding Rossmann-like Domain"/>
    <property type="match status" value="1"/>
</dbReference>
<dbReference type="PANTHER" id="PTHR24321">
    <property type="entry name" value="DEHYDROGENASES, SHORT CHAIN"/>
    <property type="match status" value="1"/>
</dbReference>
<proteinExistence type="inferred from homology"/>
<dbReference type="FunFam" id="3.40.50.720:FF:000084">
    <property type="entry name" value="Short-chain dehydrogenase reductase"/>
    <property type="match status" value="1"/>
</dbReference>
<organism evidence="3 4">
    <name type="scientific">Cohnella thailandensis</name>
    <dbReference type="NCBI Taxonomy" id="557557"/>
    <lineage>
        <taxon>Bacteria</taxon>
        <taxon>Bacillati</taxon>
        <taxon>Bacillota</taxon>
        <taxon>Bacilli</taxon>
        <taxon>Bacillales</taxon>
        <taxon>Paenibacillaceae</taxon>
        <taxon>Cohnella</taxon>
    </lineage>
</organism>
<accession>A0A841SKP7</accession>
<evidence type="ECO:0000313" key="3">
    <source>
        <dbReference type="EMBL" id="MBB6633083.1"/>
    </source>
</evidence>
<dbReference type="InterPro" id="IPR036291">
    <property type="entry name" value="NAD(P)-bd_dom_sf"/>
</dbReference>
<comment type="caution">
    <text evidence="3">The sequence shown here is derived from an EMBL/GenBank/DDBJ whole genome shotgun (WGS) entry which is preliminary data.</text>
</comment>
<name>A0A841SKP7_9BACL</name>
<dbReference type="GO" id="GO:0008206">
    <property type="term" value="P:bile acid metabolic process"/>
    <property type="evidence" value="ECO:0007669"/>
    <property type="project" value="UniProtKB-ARBA"/>
</dbReference>
<dbReference type="EMBL" id="JACJVQ010000003">
    <property type="protein sequence ID" value="MBB6633083.1"/>
    <property type="molecule type" value="Genomic_DNA"/>
</dbReference>
<dbReference type="SUPFAM" id="SSF51735">
    <property type="entry name" value="NAD(P)-binding Rossmann-fold domains"/>
    <property type="match status" value="1"/>
</dbReference>
<evidence type="ECO:0000313" key="4">
    <source>
        <dbReference type="Proteomes" id="UP000535838"/>
    </source>
</evidence>
<keyword evidence="4" id="KW-1185">Reference proteome</keyword>
<reference evidence="3 4" key="1">
    <citation type="submission" date="2020-08" db="EMBL/GenBank/DDBJ databases">
        <title>Cohnella phylogeny.</title>
        <authorList>
            <person name="Dunlap C."/>
        </authorList>
    </citation>
    <scope>NUCLEOTIDE SEQUENCE [LARGE SCALE GENOMIC DNA]</scope>
    <source>
        <strain evidence="3 4">DSM 25241</strain>
    </source>
</reference>
<dbReference type="PRINTS" id="PR00080">
    <property type="entry name" value="SDRFAMILY"/>
</dbReference>
<gene>
    <name evidence="3" type="ORF">H7B67_03015</name>
</gene>
<dbReference type="AlphaFoldDB" id="A0A841SKP7"/>
<dbReference type="InterPro" id="IPR002347">
    <property type="entry name" value="SDR_fam"/>
</dbReference>
<dbReference type="NCBIfam" id="NF004203">
    <property type="entry name" value="PRK05653.2-4"/>
    <property type="match status" value="1"/>
</dbReference>
<comment type="similarity">
    <text evidence="1">Belongs to the short-chain dehydrogenases/reductases (SDR) family.</text>
</comment>
<keyword evidence="2" id="KW-0560">Oxidoreductase</keyword>
<dbReference type="PRINTS" id="PR00081">
    <property type="entry name" value="GDHRDH"/>
</dbReference>
<dbReference type="PANTHER" id="PTHR24321:SF8">
    <property type="entry name" value="ESTRADIOL 17-BETA-DEHYDROGENASE 8-RELATED"/>
    <property type="match status" value="1"/>
</dbReference>
<dbReference type="Pfam" id="PF13561">
    <property type="entry name" value="adh_short_C2"/>
    <property type="match status" value="1"/>
</dbReference>
<protein>
    <submittedName>
        <fullName evidence="3">SDR family oxidoreductase</fullName>
    </submittedName>
</protein>
<dbReference type="GO" id="GO:0016491">
    <property type="term" value="F:oxidoreductase activity"/>
    <property type="evidence" value="ECO:0007669"/>
    <property type="project" value="UniProtKB-KW"/>
</dbReference>
<dbReference type="RefSeq" id="WP_185118319.1">
    <property type="nucleotide sequence ID" value="NZ_JACJVQ010000003.1"/>
</dbReference>